<dbReference type="PANTHER" id="PTHR43695:SF1">
    <property type="entry name" value="RHAMNOGALACTURONAN ACETYLESTERASE"/>
    <property type="match status" value="1"/>
</dbReference>
<dbReference type="CDD" id="cd01821">
    <property type="entry name" value="Rhamnogalacturan_acetylesterase_like"/>
    <property type="match status" value="1"/>
</dbReference>
<evidence type="ECO:0000313" key="4">
    <source>
        <dbReference type="EMBL" id="TFD96905.1"/>
    </source>
</evidence>
<gene>
    <name evidence="4" type="ORF">E2605_08825</name>
</gene>
<dbReference type="Proteomes" id="UP000297861">
    <property type="component" value="Unassembled WGS sequence"/>
</dbReference>
<feature type="domain" description="SGNH hydrolase-type esterase" evidence="3">
    <location>
        <begin position="31"/>
        <end position="216"/>
    </location>
</feature>
<evidence type="ECO:0000313" key="5">
    <source>
        <dbReference type="Proteomes" id="UP000297861"/>
    </source>
</evidence>
<dbReference type="InterPro" id="IPR036514">
    <property type="entry name" value="SGNH_hydro_sf"/>
</dbReference>
<sequence>MKRYFLQIGLVAIVLLVQVGILNAQVRILTIGDSTMADYDVEKRTGENEMRGWGQMLPLFLTNGAKSENAAKNGRSSKSFYYEFWLELRNTLKPGDYVFIQFGHNDEKNQGLDTDPADTKERGTAAWGQYQEYLTRYVSKSRERGAIPVLLTPIVRCLPEDSDTTRLSGTGLHNLREIAGNDSTMNYPMAMRALARKLNVPLVDMTALTEKLVLEYGPVKARRIIYAKNDNTHLKAKGGILFARLAVLDLLSKNILSDYLSIPVDSVLFNTDRLSELEKSQKEQTRHLKIQEYKSKGAEAAYLTYVPSLKSQNGIPSYITVMEQLEGLKYTADNKIIIDGERWPDGDIDQNANRYIQFSIKQGKGELCVDSIGVQLKSLKGDGMYVTVLISTDFSFSKAETLASMEKLPKDKIAYFDLKTCIELKDDRILYLRIYPWYSKAASGKYLEVSKISVNGLILR</sequence>
<dbReference type="GO" id="GO:0016788">
    <property type="term" value="F:hydrolase activity, acting on ester bonds"/>
    <property type="evidence" value="ECO:0007669"/>
    <property type="project" value="UniProtKB-ARBA"/>
</dbReference>
<evidence type="ECO:0000256" key="1">
    <source>
        <dbReference type="ARBA" id="ARBA00008668"/>
    </source>
</evidence>
<dbReference type="Pfam" id="PF13472">
    <property type="entry name" value="Lipase_GDSL_2"/>
    <property type="match status" value="1"/>
</dbReference>
<proteinExistence type="inferred from homology"/>
<accession>A0A4Y8L2M6</accession>
<dbReference type="STRING" id="1121485.GCA_000426485_02986"/>
<evidence type="ECO:0000256" key="2">
    <source>
        <dbReference type="ARBA" id="ARBA00022801"/>
    </source>
</evidence>
<dbReference type="PANTHER" id="PTHR43695">
    <property type="entry name" value="PUTATIVE (AFU_ORTHOLOGUE AFUA_2G17250)-RELATED"/>
    <property type="match status" value="1"/>
</dbReference>
<comment type="similarity">
    <text evidence="1">Belongs to the 'GDSL' lipolytic enzyme family.</text>
</comment>
<dbReference type="Gene3D" id="3.40.50.1110">
    <property type="entry name" value="SGNH hydrolase"/>
    <property type="match status" value="1"/>
</dbReference>
<comment type="caution">
    <text evidence="4">The sequence shown here is derived from an EMBL/GenBank/DDBJ whole genome shotgun (WGS) entry which is preliminary data.</text>
</comment>
<keyword evidence="2" id="KW-0378">Hydrolase</keyword>
<protein>
    <submittedName>
        <fullName evidence="4">Rhamnogalacturonan acetylesterase</fullName>
    </submittedName>
</protein>
<evidence type="ECO:0000259" key="3">
    <source>
        <dbReference type="Pfam" id="PF13472"/>
    </source>
</evidence>
<reference evidence="4 5" key="1">
    <citation type="submission" date="2019-03" db="EMBL/GenBank/DDBJ databases">
        <title>San Antonio Military Medical Center submission to MRSN (WRAIR), pending publication.</title>
        <authorList>
            <person name="Blyth D.M."/>
            <person name="Mccarthy S.L."/>
            <person name="Schall S.E."/>
            <person name="Stam J.A."/>
            <person name="Ong A.C."/>
            <person name="Mcgann P.T."/>
        </authorList>
    </citation>
    <scope>NUCLEOTIDE SEQUENCE [LARGE SCALE GENOMIC DNA]</scope>
    <source>
        <strain evidence="4 5">MRSN571793</strain>
    </source>
</reference>
<organism evidence="4 5">
    <name type="scientific">Dysgonomonas capnocytophagoides</name>
    <dbReference type="NCBI Taxonomy" id="45254"/>
    <lineage>
        <taxon>Bacteria</taxon>
        <taxon>Pseudomonadati</taxon>
        <taxon>Bacteroidota</taxon>
        <taxon>Bacteroidia</taxon>
        <taxon>Bacteroidales</taxon>
        <taxon>Dysgonomonadaceae</taxon>
        <taxon>Dysgonomonas</taxon>
    </lineage>
</organism>
<dbReference type="AlphaFoldDB" id="A0A4Y8L2M6"/>
<dbReference type="InterPro" id="IPR013830">
    <property type="entry name" value="SGNH_hydro"/>
</dbReference>
<name>A0A4Y8L2M6_9BACT</name>
<keyword evidence="5" id="KW-1185">Reference proteome</keyword>
<dbReference type="InterPro" id="IPR037459">
    <property type="entry name" value="RhgT-like"/>
</dbReference>
<dbReference type="RefSeq" id="WP_134436173.1">
    <property type="nucleotide sequence ID" value="NZ_SOML01000004.1"/>
</dbReference>
<dbReference type="EMBL" id="SOML01000004">
    <property type="protein sequence ID" value="TFD96905.1"/>
    <property type="molecule type" value="Genomic_DNA"/>
</dbReference>
<dbReference type="SUPFAM" id="SSF52266">
    <property type="entry name" value="SGNH hydrolase"/>
    <property type="match status" value="1"/>
</dbReference>
<dbReference type="OrthoDB" id="1289639at2"/>